<dbReference type="InterPro" id="IPR036770">
    <property type="entry name" value="Ankyrin_rpt-contain_sf"/>
</dbReference>
<keyword evidence="2" id="KW-0040">ANK repeat</keyword>
<organism evidence="7 8">
    <name type="scientific">Anser cygnoides</name>
    <name type="common">Swan goose</name>
    <dbReference type="NCBI Taxonomy" id="8845"/>
    <lineage>
        <taxon>Eukaryota</taxon>
        <taxon>Metazoa</taxon>
        <taxon>Chordata</taxon>
        <taxon>Craniata</taxon>
        <taxon>Vertebrata</taxon>
        <taxon>Euteleostomi</taxon>
        <taxon>Archelosauria</taxon>
        <taxon>Archosauria</taxon>
        <taxon>Dinosauria</taxon>
        <taxon>Saurischia</taxon>
        <taxon>Theropoda</taxon>
        <taxon>Coelurosauria</taxon>
        <taxon>Aves</taxon>
        <taxon>Neognathae</taxon>
        <taxon>Galloanserae</taxon>
        <taxon>Anseriformes</taxon>
        <taxon>Anatidae</taxon>
        <taxon>Anserinae</taxon>
        <taxon>Anser</taxon>
    </lineage>
</organism>
<dbReference type="PRINTS" id="PR01415">
    <property type="entry name" value="ANKYRIN"/>
</dbReference>
<keyword evidence="8" id="KW-1185">Reference proteome</keyword>
<dbReference type="SMART" id="SM00248">
    <property type="entry name" value="ANK"/>
    <property type="match status" value="6"/>
</dbReference>
<dbReference type="InterPro" id="IPR039497">
    <property type="entry name" value="CC144C-like_CC_dom"/>
</dbReference>
<dbReference type="Ensembl" id="ENSACDT00005007343.1">
    <property type="protein sequence ID" value="ENSACDP00005006094.1"/>
    <property type="gene ID" value="ENSACDG00005004473.1"/>
</dbReference>
<evidence type="ECO:0000256" key="3">
    <source>
        <dbReference type="SAM" id="Coils"/>
    </source>
</evidence>
<feature type="compositionally biased region" description="Acidic residues" evidence="4">
    <location>
        <begin position="445"/>
        <end position="495"/>
    </location>
</feature>
<feature type="coiled-coil region" evidence="3">
    <location>
        <begin position="2111"/>
        <end position="2237"/>
    </location>
</feature>
<feature type="compositionally biased region" description="Basic and acidic residues" evidence="4">
    <location>
        <begin position="675"/>
        <end position="684"/>
    </location>
</feature>
<evidence type="ECO:0000256" key="2">
    <source>
        <dbReference type="PROSITE-ProRule" id="PRU00023"/>
    </source>
</evidence>
<feature type="compositionally biased region" description="Polar residues" evidence="4">
    <location>
        <begin position="410"/>
        <end position="426"/>
    </location>
</feature>
<keyword evidence="1 3" id="KW-0175">Coiled coil</keyword>
<feature type="coiled-coil region" evidence="3">
    <location>
        <begin position="1950"/>
        <end position="1977"/>
    </location>
</feature>
<feature type="region of interest" description="Disordered" evidence="4">
    <location>
        <begin position="1307"/>
        <end position="1375"/>
    </location>
</feature>
<feature type="repeat" description="ANK" evidence="2">
    <location>
        <begin position="230"/>
        <end position="262"/>
    </location>
</feature>
<dbReference type="PROSITE" id="PS50088">
    <property type="entry name" value="ANK_REPEAT"/>
    <property type="match status" value="5"/>
</dbReference>
<dbReference type="InterPro" id="IPR002110">
    <property type="entry name" value="Ankyrin_rpt"/>
</dbReference>
<reference evidence="7" key="1">
    <citation type="submission" date="2025-08" db="UniProtKB">
        <authorList>
            <consortium name="Ensembl"/>
        </authorList>
    </citation>
    <scope>IDENTIFICATION</scope>
</reference>
<sequence length="2510" mass="287150">MGAVVLEAVTRVWTQESVCADSVLKRKKCHLTKHMLGGEGVGFLAILRLWVCNCCCWQWNELGYLFCFGILRHEICPNCVPQTEIISSSVSVNLIHLFFRTPLHLACANGHVDVVTYLVENKCKLNLFDNDNRSPLMKAVQCQQEKCVAILLEHGADLNLADASGNTALHLAAAAPNTSLAGMLLEHNAHIDAQNKEGYTPLILAVLEHHEEMVEFLLKKGADVHARDQCERTPLMTAASGGELNLIKVLLRYGADLSHKDTKGWTAEDYAIIHGYSSLSKQLAEYTDWENTGEASASGKQTIPVLTTPHRAGAAGFTLGAPAMDRGGMQQSPNQAPRTGESRKAIDDFSQGDSISSEKEGSDDSWHTSEEEELDFTPKKPQKPNLTLLMNASQQFKKNNDVGGSRIESPKSQKTNLKQRTPSDANLNKGEWGELLNQDVSDASNLEEEELDEEEEEEEEDENDNGDDDEEYEEEEEEDLIQGEKEEEDLEDEETQSNNIMAEEQGGEIEPKGEINQELGCFRNVKYEGETQCGTGNVFGDDQKICKELDEKMEGSVDAPVSFIAGCYERLQENITVISPKVMNNELSYESIPKQAVLQNLNNLQTRQETLNKKSMIQEKIHQKGDSCFADSETTDWKKEIPQTLSDSCGLKEKKSSFGDGFKSINGSQSAAENPRLESQRPKSDILEYVGEEDAEEEYEEVDNKVCEALKQESEHVHLNRCEENTRATFSSSTKEEPLKWEGGEKEDACGGELQTAAVEGVENSVHSNSHQDHNASEDTADERSALPALEAEQEEEAESPWDSEIIQTDSESLRKVSPGLQLGATHEHGACLQSVSVEHNNGFSEKPSNLQLKISASVLEMNETSPRRGRQKSDILEEFSLGDAKDIEGECSDSTFRMSSSGEKEAIKDAIENYGRQEKYILETTNLIEKTAHENQADKAEISHQDALAENEESHSADKQLSLKPWEERYERMWVENEKRELKTNFKNITAELKQLFGEVCEPVKTTSLVEEMSEDNFNEELKSFHVASSDMTESNNKLESKGEFGDTKLNADLKEPKMEIVIASLCVLPDQNNLNANMEDTWSTDERDYTNDADNTKVPLRKEEENKMSTMEMEENKYGSSRNAEGNPEYSLRHCLKTNILDDISNIHPNLRPASTNDENALFVGERKFGKDFCLSDNISRDYLIKNNKIGEAEIESIFANSQQPCGTLKRNLDEELEQDVERFKSKVEKEKRKQRRFKMQAVEKQEDLGKLNTPAGNAINQQMKQKLNLRKNECLKTEDEKIIEEKHKKDFSFEETSKVNEMPIKSKSFLKAKDVKKNESKRQSSKQKANQRMSSSSGNHFQVLDDSTFSETSQDEERPAAKTGSEKNTVSVQMDVMDNLDLTQSSDTTTEDVELPTPTYKDAMLLLEQLSVDHTGSVILLKIQNILLQYEQIIEREKSRYAALCREVRKLESEKEESQLIAEETQDLKSILAHQEVEWKSDTQSLKFSLKQEEEKRLRVEMLYEKTREQLRRKEDQYCKEMEEKQQLELHLGNLQTELITLRKLLKQVEEERDETQRQLSQEKSARALQEGILNSHLWRQKELEEETRITIGKNSEESDTNEREKDLLYKNQLLQDEIAMLRLELDQVKLRHQEDEGKYLEENETLKEKNEDLKKELKLNEEALTQTVFQYNGQLNLLKTESAVLTSKLEQTKESKDRLETEIESFRSRLNAAVQDLERHQTSKSDVERTFQRERDEWLRLQDKLHHDLSDVRETNKSLSQQLSKAESKANSLENELHQLKQTLREKTLLLEMTQKELSQAQCQAKESDHARQLEKDQVSKFMIKQESMQERLAQLQSENLLLRQQLEDMQNKGIIKEKVVNDVQDRFNDIFNKLRADTEKQVYLMEERNKELKTKCTDLREQVFKYEADKVEREGMVRQLQQELADALKKQSMSEAALEVTTHYRSDLEEDKLRLQKELDRVKTKLQESEQQRIQSEHCVHDLKTVLDNKERELIASSQKLQDLLLSSSGTNTTIKQLEEHVQRLEIENARLEATAKQQTNRIEALQKDLQTSASVHNRLEDLITGLRTTQTTAEEHQHQQMQKQNVLPPTSKDSRSMWEEELKSRTHLEDRLAQLAREKAELLEQCESERKKVKKLVELKRPVEVRLDQEMKRNIELQKECHRCKRLLNRAMKKIRTYEARERESQFNFQGEMKNRYSEMVNEVGRLRTKVSELSQQLEMESGKCRQLEAQNCDLQEELSALRGSQEKMEKSNGQLQEEVACIKALLKTYKTQAASQDRLEQIRASHHASLRNQLKHRIKDLECELDRIKNTQQDSIFQKESTQAEVEKYKDLYLEEVKIRRCLANKLERANERLAEANAKLLQERHRSKSLIASSIVGGGLAASPVLYSTELGHLGNNLALNRSLSLGGSFLGTTGNALSSRNRVEAYVAKIRRELDEKITKELEQATAELETGSAGASPMPLLNLKLDLLELLPWYLLTDLQKISMLTRIPFAGQYRSTVMF</sequence>
<feature type="coiled-coil region" evidence="3">
    <location>
        <begin position="2347"/>
        <end position="2374"/>
    </location>
</feature>
<dbReference type="Proteomes" id="UP000694521">
    <property type="component" value="Unplaced"/>
</dbReference>
<dbReference type="PANTHER" id="PTHR24147:SF53">
    <property type="entry name" value="ANKYRIN REPEAT DOMAIN 26"/>
    <property type="match status" value="1"/>
</dbReference>
<feature type="repeat" description="ANK" evidence="2">
    <location>
        <begin position="98"/>
        <end position="130"/>
    </location>
</feature>
<feature type="compositionally biased region" description="Polar residues" evidence="4">
    <location>
        <begin position="1761"/>
        <end position="1776"/>
    </location>
</feature>
<dbReference type="Gene3D" id="1.25.40.20">
    <property type="entry name" value="Ankyrin repeat-containing domain"/>
    <property type="match status" value="1"/>
</dbReference>
<proteinExistence type="predicted"/>
<feature type="compositionally biased region" description="Basic and acidic residues" evidence="4">
    <location>
        <begin position="734"/>
        <end position="749"/>
    </location>
</feature>
<feature type="domain" description="DUF3496" evidence="5">
    <location>
        <begin position="2298"/>
        <end position="2412"/>
    </location>
</feature>
<dbReference type="SUPFAM" id="SSF48403">
    <property type="entry name" value="Ankyrin repeat"/>
    <property type="match status" value="1"/>
</dbReference>
<evidence type="ECO:0000259" key="5">
    <source>
        <dbReference type="Pfam" id="PF12001"/>
    </source>
</evidence>
<dbReference type="Pfam" id="PF12796">
    <property type="entry name" value="Ank_2"/>
    <property type="match status" value="2"/>
</dbReference>
<feature type="compositionally biased region" description="Basic and acidic residues" evidence="4">
    <location>
        <begin position="770"/>
        <end position="785"/>
    </location>
</feature>
<evidence type="ECO:0000256" key="1">
    <source>
        <dbReference type="ARBA" id="ARBA00023054"/>
    </source>
</evidence>
<accession>A0A8B9DFI8</accession>
<dbReference type="PANTHER" id="PTHR24147">
    <property type="entry name" value="ANKYRIN REPEAT DOMAIN 36-RELATED"/>
    <property type="match status" value="1"/>
</dbReference>
<evidence type="ECO:0000313" key="8">
    <source>
        <dbReference type="Proteomes" id="UP000694521"/>
    </source>
</evidence>
<dbReference type="Pfam" id="PF12001">
    <property type="entry name" value="DUF3496"/>
    <property type="match status" value="1"/>
</dbReference>
<reference evidence="7" key="2">
    <citation type="submission" date="2025-09" db="UniProtKB">
        <authorList>
            <consortium name="Ensembl"/>
        </authorList>
    </citation>
    <scope>IDENTIFICATION</scope>
</reference>
<feature type="region of interest" description="Disordered" evidence="4">
    <location>
        <begin position="725"/>
        <end position="815"/>
    </location>
</feature>
<feature type="coiled-coil region" evidence="3">
    <location>
        <begin position="1615"/>
        <end position="1720"/>
    </location>
</feature>
<feature type="compositionally biased region" description="Basic and acidic residues" evidence="4">
    <location>
        <begin position="356"/>
        <end position="369"/>
    </location>
</feature>
<feature type="coiled-coil region" evidence="3">
    <location>
        <begin position="1437"/>
        <end position="1569"/>
    </location>
</feature>
<feature type="repeat" description="ANK" evidence="2">
    <location>
        <begin position="164"/>
        <end position="196"/>
    </location>
</feature>
<feature type="region of interest" description="Disordered" evidence="4">
    <location>
        <begin position="397"/>
        <end position="513"/>
    </location>
</feature>
<feature type="region of interest" description="Disordered" evidence="4">
    <location>
        <begin position="316"/>
        <end position="385"/>
    </location>
</feature>
<protein>
    <recommendedName>
        <fullName evidence="9">Ankyrin repeat domain-containing protein 26</fullName>
    </recommendedName>
</protein>
<feature type="region of interest" description="Disordered" evidence="4">
    <location>
        <begin position="660"/>
        <end position="684"/>
    </location>
</feature>
<evidence type="ECO:0000313" key="7">
    <source>
        <dbReference type="Ensembl" id="ENSACDP00005006094.1"/>
    </source>
</evidence>
<dbReference type="PROSITE" id="PS50297">
    <property type="entry name" value="ANK_REP_REGION"/>
    <property type="match status" value="5"/>
</dbReference>
<evidence type="ECO:0000259" key="6">
    <source>
        <dbReference type="Pfam" id="PF14915"/>
    </source>
</evidence>
<dbReference type="Pfam" id="PF14915">
    <property type="entry name" value="CCDC144C"/>
    <property type="match status" value="1"/>
</dbReference>
<feature type="coiled-coil region" evidence="3">
    <location>
        <begin position="2013"/>
        <end position="2054"/>
    </location>
</feature>
<evidence type="ECO:0008006" key="9">
    <source>
        <dbReference type="Google" id="ProtNLM"/>
    </source>
</evidence>
<feature type="domain" description="CCDC144C-like coiled-coil" evidence="6">
    <location>
        <begin position="1491"/>
        <end position="1970"/>
    </location>
</feature>
<evidence type="ECO:0000256" key="4">
    <source>
        <dbReference type="SAM" id="MobiDB-lite"/>
    </source>
</evidence>
<dbReference type="InterPro" id="IPR021885">
    <property type="entry name" value="DUF3496"/>
</dbReference>
<feature type="repeat" description="ANK" evidence="2">
    <location>
        <begin position="197"/>
        <end position="229"/>
    </location>
</feature>
<feature type="compositionally biased region" description="Basic and acidic residues" evidence="4">
    <location>
        <begin position="1314"/>
        <end position="1325"/>
    </location>
</feature>
<dbReference type="InterPro" id="IPR050657">
    <property type="entry name" value="Ankyrin_repeat_domain"/>
</dbReference>
<name>A0A8B9DFI8_ANSCY</name>
<dbReference type="Pfam" id="PF13637">
    <property type="entry name" value="Ank_4"/>
    <property type="match status" value="1"/>
</dbReference>
<feature type="repeat" description="ANK" evidence="2">
    <location>
        <begin position="131"/>
        <end position="163"/>
    </location>
</feature>
<feature type="compositionally biased region" description="Polar residues" evidence="4">
    <location>
        <begin position="1329"/>
        <end position="1355"/>
    </location>
</feature>
<feature type="region of interest" description="Disordered" evidence="4">
    <location>
        <begin position="1756"/>
        <end position="1776"/>
    </location>
</feature>
<feature type="compositionally biased region" description="Acidic residues" evidence="4">
    <location>
        <begin position="792"/>
        <end position="802"/>
    </location>
</feature>